<feature type="compositionally biased region" description="Low complexity" evidence="1">
    <location>
        <begin position="15"/>
        <end position="29"/>
    </location>
</feature>
<feature type="region of interest" description="Disordered" evidence="1">
    <location>
        <begin position="1"/>
        <end position="44"/>
    </location>
</feature>
<organism evidence="3 4">
    <name type="scientific">Botryotinia calthae</name>
    <dbReference type="NCBI Taxonomy" id="38488"/>
    <lineage>
        <taxon>Eukaryota</taxon>
        <taxon>Fungi</taxon>
        <taxon>Dikarya</taxon>
        <taxon>Ascomycota</taxon>
        <taxon>Pezizomycotina</taxon>
        <taxon>Leotiomycetes</taxon>
        <taxon>Helotiales</taxon>
        <taxon>Sclerotiniaceae</taxon>
        <taxon>Botryotinia</taxon>
    </lineage>
</organism>
<feature type="transmembrane region" description="Helical" evidence="2">
    <location>
        <begin position="73"/>
        <end position="93"/>
    </location>
</feature>
<sequence length="115" mass="12252">MNRNQTPRNLTKVALPSQSSKKLLPQSQQVDPADPSEPENNSSSLAFAVSSSLVPGDVTSRLRNLDEQTLDGLFLLTSLIGLFLLLVMLAGIWENVVSCCLGVEKGGEGRITVGA</sequence>
<keyword evidence="2" id="KW-0812">Transmembrane</keyword>
<proteinExistence type="predicted"/>
<gene>
    <name evidence="3" type="ORF">BOTCAL_0032g00420</name>
</gene>
<keyword evidence="2" id="KW-0472">Membrane</keyword>
<accession>A0A4Y8DDC3</accession>
<evidence type="ECO:0000313" key="4">
    <source>
        <dbReference type="Proteomes" id="UP000297299"/>
    </source>
</evidence>
<evidence type="ECO:0000256" key="1">
    <source>
        <dbReference type="SAM" id="MobiDB-lite"/>
    </source>
</evidence>
<keyword evidence="4" id="KW-1185">Reference proteome</keyword>
<name>A0A4Y8DDC3_9HELO</name>
<protein>
    <submittedName>
        <fullName evidence="3">Uncharacterized protein</fullName>
    </submittedName>
</protein>
<dbReference type="AlphaFoldDB" id="A0A4Y8DDC3"/>
<comment type="caution">
    <text evidence="3">The sequence shown here is derived from an EMBL/GenBank/DDBJ whole genome shotgun (WGS) entry which is preliminary data.</text>
</comment>
<keyword evidence="2" id="KW-1133">Transmembrane helix</keyword>
<reference evidence="3 4" key="1">
    <citation type="submission" date="2017-11" db="EMBL/GenBank/DDBJ databases">
        <title>Comparative genomics of Botrytis spp.</title>
        <authorList>
            <person name="Valero-Jimenez C.A."/>
            <person name="Tapia P."/>
            <person name="Veloso J."/>
            <person name="Silva-Moreno E."/>
            <person name="Staats M."/>
            <person name="Valdes J.H."/>
            <person name="Van Kan J.A.L."/>
        </authorList>
    </citation>
    <scope>NUCLEOTIDE SEQUENCE [LARGE SCALE GENOMIC DNA]</scope>
    <source>
        <strain evidence="3 4">MUCL2830</strain>
    </source>
</reference>
<dbReference type="EMBL" id="PHWZ01000032">
    <property type="protein sequence ID" value="TEY81699.1"/>
    <property type="molecule type" value="Genomic_DNA"/>
</dbReference>
<evidence type="ECO:0000313" key="3">
    <source>
        <dbReference type="EMBL" id="TEY81699.1"/>
    </source>
</evidence>
<evidence type="ECO:0000256" key="2">
    <source>
        <dbReference type="SAM" id="Phobius"/>
    </source>
</evidence>
<dbReference type="Proteomes" id="UP000297299">
    <property type="component" value="Unassembled WGS sequence"/>
</dbReference>